<dbReference type="Pfam" id="PF13302">
    <property type="entry name" value="Acetyltransf_3"/>
    <property type="match status" value="1"/>
</dbReference>
<dbReference type="EMBL" id="JBEPMO010000015">
    <property type="protein sequence ID" value="MET3732621.1"/>
    <property type="molecule type" value="Genomic_DNA"/>
</dbReference>
<dbReference type="SUPFAM" id="SSF55729">
    <property type="entry name" value="Acyl-CoA N-acyltransferases (Nat)"/>
    <property type="match status" value="1"/>
</dbReference>
<reference evidence="2 3" key="1">
    <citation type="submission" date="2024-06" db="EMBL/GenBank/DDBJ databases">
        <title>Genomic Encyclopedia of Type Strains, Phase IV (KMG-IV): sequencing the most valuable type-strain genomes for metagenomic binning, comparative biology and taxonomic classification.</title>
        <authorList>
            <person name="Goeker M."/>
        </authorList>
    </citation>
    <scope>NUCLEOTIDE SEQUENCE [LARGE SCALE GENOMIC DNA]</scope>
    <source>
        <strain evidence="2 3">DSM 29388</strain>
    </source>
</reference>
<dbReference type="InterPro" id="IPR051531">
    <property type="entry name" value="N-acetyltransferase"/>
</dbReference>
<organism evidence="2 3">
    <name type="scientific">Moheibacter stercoris</name>
    <dbReference type="NCBI Taxonomy" id="1628251"/>
    <lineage>
        <taxon>Bacteria</taxon>
        <taxon>Pseudomonadati</taxon>
        <taxon>Bacteroidota</taxon>
        <taxon>Flavobacteriia</taxon>
        <taxon>Flavobacteriales</taxon>
        <taxon>Weeksellaceae</taxon>
        <taxon>Moheibacter</taxon>
    </lineage>
</organism>
<keyword evidence="3" id="KW-1185">Reference proteome</keyword>
<protein>
    <submittedName>
        <fullName evidence="2">Ribosomal-protein-alanine N-acetyltransferase</fullName>
        <ecNumber evidence="2">2.3.1.267</ecNumber>
    </submittedName>
</protein>
<dbReference type="PANTHER" id="PTHR43792:SF13">
    <property type="entry name" value="ACETYLTRANSFERASE"/>
    <property type="match status" value="1"/>
</dbReference>
<accession>A0ABV2LVP6</accession>
<gene>
    <name evidence="2" type="ORF">ABID46_002211</name>
</gene>
<dbReference type="PANTHER" id="PTHR43792">
    <property type="entry name" value="GNAT FAMILY, PUTATIVE (AFU_ORTHOLOGUE AFUA_3G00765)-RELATED-RELATED"/>
    <property type="match status" value="1"/>
</dbReference>
<dbReference type="RefSeq" id="WP_354510019.1">
    <property type="nucleotide sequence ID" value="NZ_JBEPMO010000015.1"/>
</dbReference>
<evidence type="ECO:0000313" key="3">
    <source>
        <dbReference type="Proteomes" id="UP001549146"/>
    </source>
</evidence>
<dbReference type="GO" id="GO:0008999">
    <property type="term" value="F:protein-N-terminal-alanine acetyltransferase activity"/>
    <property type="evidence" value="ECO:0007669"/>
    <property type="project" value="UniProtKB-EC"/>
</dbReference>
<dbReference type="InterPro" id="IPR016181">
    <property type="entry name" value="Acyl_CoA_acyltransferase"/>
</dbReference>
<evidence type="ECO:0000313" key="2">
    <source>
        <dbReference type="EMBL" id="MET3732621.1"/>
    </source>
</evidence>
<keyword evidence="2" id="KW-0808">Transferase</keyword>
<sequence>MRILTSIHPTYLVQTERLYLVPFTLEICEEILQKNYSVLEKFNLKIGKNWPDEDFLESLPRVIQLLKKVDTPTGFESWMIIKKETNEIIGDVGFKGFHFLKNSCDIGYGIVQAERRKGFAYEACKGLINWVLEIDPEITITATTHLSNSASIKLLKKLNFIEHYRDETYIHWENQPTTK</sequence>
<feature type="domain" description="N-acetyltransferase" evidence="1">
    <location>
        <begin position="17"/>
        <end position="160"/>
    </location>
</feature>
<dbReference type="Proteomes" id="UP001549146">
    <property type="component" value="Unassembled WGS sequence"/>
</dbReference>
<comment type="caution">
    <text evidence="2">The sequence shown here is derived from an EMBL/GenBank/DDBJ whole genome shotgun (WGS) entry which is preliminary data.</text>
</comment>
<evidence type="ECO:0000259" key="1">
    <source>
        <dbReference type="Pfam" id="PF13302"/>
    </source>
</evidence>
<keyword evidence="2" id="KW-0012">Acyltransferase</keyword>
<dbReference type="EC" id="2.3.1.267" evidence="2"/>
<proteinExistence type="predicted"/>
<dbReference type="InterPro" id="IPR000182">
    <property type="entry name" value="GNAT_dom"/>
</dbReference>
<name>A0ABV2LVP6_9FLAO</name>
<dbReference type="Gene3D" id="3.40.630.30">
    <property type="match status" value="1"/>
</dbReference>